<protein>
    <submittedName>
        <fullName evidence="4">SRPBCC domain-containing protein</fullName>
    </submittedName>
</protein>
<accession>A0ABT4UD00</accession>
<dbReference type="InterPro" id="IPR013538">
    <property type="entry name" value="ASHA1/2-like_C"/>
</dbReference>
<dbReference type="Pfam" id="PF08327">
    <property type="entry name" value="AHSA1"/>
    <property type="match status" value="1"/>
</dbReference>
<dbReference type="EMBL" id="JAQFWQ010000149">
    <property type="protein sequence ID" value="MDA2814869.1"/>
    <property type="molecule type" value="Genomic_DNA"/>
</dbReference>
<feature type="region of interest" description="Disordered" evidence="2">
    <location>
        <begin position="1"/>
        <end position="25"/>
    </location>
</feature>
<keyword evidence="5" id="KW-1185">Reference proteome</keyword>
<evidence type="ECO:0000313" key="5">
    <source>
        <dbReference type="Proteomes" id="UP001527866"/>
    </source>
</evidence>
<evidence type="ECO:0000313" key="4">
    <source>
        <dbReference type="EMBL" id="MDA2814869.1"/>
    </source>
</evidence>
<sequence>MTENTGDVTEGAHGPDGQVGLEDTGGEGLTEIRVDRFFPHPPAKVWRALTEPELIGRWLMPGDFRLEVGHVYTLQGRAMPGTGFSGTVRAQVLDFEPEKMIRVGWKDAEGGNAADWTITWTLEPEGKGTRLFLHHEGFDPDDPMQRRAHSIMSGGWRSNVMESLGEVLDTL</sequence>
<evidence type="ECO:0000256" key="1">
    <source>
        <dbReference type="ARBA" id="ARBA00006817"/>
    </source>
</evidence>
<dbReference type="RefSeq" id="WP_270690402.1">
    <property type="nucleotide sequence ID" value="NZ_JAQFWQ010000149.1"/>
</dbReference>
<evidence type="ECO:0000256" key="2">
    <source>
        <dbReference type="SAM" id="MobiDB-lite"/>
    </source>
</evidence>
<evidence type="ECO:0000259" key="3">
    <source>
        <dbReference type="Pfam" id="PF08327"/>
    </source>
</evidence>
<comment type="similarity">
    <text evidence="1">Belongs to the AHA1 family.</text>
</comment>
<organism evidence="4 5">
    <name type="scientific">Nocardiopsis endophytica</name>
    <dbReference type="NCBI Taxonomy" id="3018445"/>
    <lineage>
        <taxon>Bacteria</taxon>
        <taxon>Bacillati</taxon>
        <taxon>Actinomycetota</taxon>
        <taxon>Actinomycetes</taxon>
        <taxon>Streptosporangiales</taxon>
        <taxon>Nocardiopsidaceae</taxon>
        <taxon>Nocardiopsis</taxon>
    </lineage>
</organism>
<dbReference type="InterPro" id="IPR023393">
    <property type="entry name" value="START-like_dom_sf"/>
</dbReference>
<dbReference type="Proteomes" id="UP001527866">
    <property type="component" value="Unassembled WGS sequence"/>
</dbReference>
<gene>
    <name evidence="4" type="ORF">O4J56_29760</name>
</gene>
<name>A0ABT4UD00_9ACTN</name>
<comment type="caution">
    <text evidence="4">The sequence shown here is derived from an EMBL/GenBank/DDBJ whole genome shotgun (WGS) entry which is preliminary data.</text>
</comment>
<proteinExistence type="inferred from homology"/>
<dbReference type="SUPFAM" id="SSF55961">
    <property type="entry name" value="Bet v1-like"/>
    <property type="match status" value="1"/>
</dbReference>
<reference evidence="4 5" key="1">
    <citation type="submission" date="2023-01" db="EMBL/GenBank/DDBJ databases">
        <title>Draft genome sequence of Nocardiopsis sp. RSe5-2 isolated from halophytes.</title>
        <authorList>
            <person name="Duangmal K."/>
            <person name="Chantavorakit T."/>
        </authorList>
    </citation>
    <scope>NUCLEOTIDE SEQUENCE [LARGE SCALE GENOMIC DNA]</scope>
    <source>
        <strain evidence="4 5">RSe5-2</strain>
    </source>
</reference>
<dbReference type="CDD" id="cd07814">
    <property type="entry name" value="SRPBCC_CalC_Aha1-like"/>
    <property type="match status" value="1"/>
</dbReference>
<feature type="domain" description="Activator of Hsp90 ATPase homologue 1/2-like C-terminal" evidence="3">
    <location>
        <begin position="40"/>
        <end position="168"/>
    </location>
</feature>
<dbReference type="Gene3D" id="3.30.530.20">
    <property type="match status" value="1"/>
</dbReference>